<protein>
    <submittedName>
        <fullName evidence="2">Uncharacterized protein</fullName>
    </submittedName>
</protein>
<dbReference type="EnsemblMetazoa" id="GAUT025005-RA">
    <property type="protein sequence ID" value="GAUT025005-PA"/>
    <property type="gene ID" value="GAUT025005"/>
</dbReference>
<feature type="region of interest" description="Disordered" evidence="1">
    <location>
        <begin position="1"/>
        <end position="24"/>
    </location>
</feature>
<accession>A0A1A9V3Z2</accession>
<dbReference type="AlphaFoldDB" id="A0A1A9V3Z2"/>
<dbReference type="Proteomes" id="UP000078200">
    <property type="component" value="Unassembled WGS sequence"/>
</dbReference>
<feature type="region of interest" description="Disordered" evidence="1">
    <location>
        <begin position="36"/>
        <end position="89"/>
    </location>
</feature>
<feature type="region of interest" description="Disordered" evidence="1">
    <location>
        <begin position="107"/>
        <end position="126"/>
    </location>
</feature>
<keyword evidence="3" id="KW-1185">Reference proteome</keyword>
<name>A0A1A9V3Z2_GLOAU</name>
<organism evidence="2 3">
    <name type="scientific">Glossina austeni</name>
    <name type="common">Savannah tsetse fly</name>
    <dbReference type="NCBI Taxonomy" id="7395"/>
    <lineage>
        <taxon>Eukaryota</taxon>
        <taxon>Metazoa</taxon>
        <taxon>Ecdysozoa</taxon>
        <taxon>Arthropoda</taxon>
        <taxon>Hexapoda</taxon>
        <taxon>Insecta</taxon>
        <taxon>Pterygota</taxon>
        <taxon>Neoptera</taxon>
        <taxon>Endopterygota</taxon>
        <taxon>Diptera</taxon>
        <taxon>Brachycera</taxon>
        <taxon>Muscomorpha</taxon>
        <taxon>Hippoboscoidea</taxon>
        <taxon>Glossinidae</taxon>
        <taxon>Glossina</taxon>
    </lineage>
</organism>
<evidence type="ECO:0000256" key="1">
    <source>
        <dbReference type="SAM" id="MobiDB-lite"/>
    </source>
</evidence>
<evidence type="ECO:0000313" key="3">
    <source>
        <dbReference type="Proteomes" id="UP000078200"/>
    </source>
</evidence>
<feature type="compositionally biased region" description="Low complexity" evidence="1">
    <location>
        <begin position="1"/>
        <end position="15"/>
    </location>
</feature>
<sequence>MLTSSTSTTWQSSSSRGNFEQRPQAPAVIGRAVAHRDVPSMEGAQGQFVSKDDNRGAVRGMPRGASRGTPAVSIHPQTSTSVGSFQQRPQAPAVIGRAVAHRDVPSMEGAQGQFVSKDDNRGAVRGKRGLSEMVQSRPTTLVTKYETSHRNVVVQANSYRVLKTEMISHQFALAFQLRDCVS</sequence>
<feature type="compositionally biased region" description="Polar residues" evidence="1">
    <location>
        <begin position="75"/>
        <end position="89"/>
    </location>
</feature>
<evidence type="ECO:0000313" key="2">
    <source>
        <dbReference type="EnsemblMetazoa" id="GAUT025005-PA"/>
    </source>
</evidence>
<dbReference type="VEuPathDB" id="VectorBase:GAUT025005"/>
<proteinExistence type="predicted"/>
<dbReference type="STRING" id="7395.A0A1A9V3Z2"/>
<reference evidence="2" key="1">
    <citation type="submission" date="2020-05" db="UniProtKB">
        <authorList>
            <consortium name="EnsemblMetazoa"/>
        </authorList>
    </citation>
    <scope>IDENTIFICATION</scope>
    <source>
        <strain evidence="2">TTRI</strain>
    </source>
</reference>